<evidence type="ECO:0000313" key="3">
    <source>
        <dbReference type="RefSeq" id="XP_004871809.1"/>
    </source>
</evidence>
<dbReference type="Pfam" id="PF15367">
    <property type="entry name" value="CABS1"/>
    <property type="match status" value="1"/>
</dbReference>
<evidence type="ECO:0000313" key="2">
    <source>
        <dbReference type="Proteomes" id="UP000694906"/>
    </source>
</evidence>
<dbReference type="InterPro" id="IPR026118">
    <property type="entry name" value="Ca-bd_spermatid"/>
</dbReference>
<evidence type="ECO:0000256" key="1">
    <source>
        <dbReference type="SAM" id="MobiDB-lite"/>
    </source>
</evidence>
<name>A0AAX6QBX6_HETGA</name>
<dbReference type="AlphaFoldDB" id="A0AAX6QBX6"/>
<reference evidence="3" key="1">
    <citation type="submission" date="2025-08" db="UniProtKB">
        <authorList>
            <consortium name="RefSeq"/>
        </authorList>
    </citation>
    <scope>IDENTIFICATION</scope>
</reference>
<dbReference type="GeneID" id="101699000"/>
<dbReference type="RefSeq" id="XP_004871809.1">
    <property type="nucleotide sequence ID" value="XM_004871752.1"/>
</dbReference>
<dbReference type="GO" id="GO:0007283">
    <property type="term" value="P:spermatogenesis"/>
    <property type="evidence" value="ECO:0007669"/>
    <property type="project" value="InterPro"/>
</dbReference>
<accession>A0AAX6QBX6</accession>
<dbReference type="CTD" id="85438"/>
<dbReference type="KEGG" id="hgl:101699000"/>
<proteinExistence type="predicted"/>
<sequence>MSPTDATTPSIAYYRALESAKLSDTEEEKFITVFELTTSAEKDQDNFKETLSDEESTYAVNVWMQRHTIKEAETNSVLLTAAESRYDFTVTASEAVTITGEPATDTTEDLPENNATESVPEDIESRSDTPNYEKDTSMAASGIFKLLKEDPDELMM</sequence>
<protein>
    <submittedName>
        <fullName evidence="3">Calcium-binding and spermatid-specific protein 1</fullName>
    </submittedName>
</protein>
<dbReference type="Proteomes" id="UP000694906">
    <property type="component" value="Unplaced"/>
</dbReference>
<organism evidence="2 3">
    <name type="scientific">Heterocephalus glaber</name>
    <name type="common">Naked mole rat</name>
    <dbReference type="NCBI Taxonomy" id="10181"/>
    <lineage>
        <taxon>Eukaryota</taxon>
        <taxon>Metazoa</taxon>
        <taxon>Chordata</taxon>
        <taxon>Craniata</taxon>
        <taxon>Vertebrata</taxon>
        <taxon>Euteleostomi</taxon>
        <taxon>Mammalia</taxon>
        <taxon>Eutheria</taxon>
        <taxon>Euarchontoglires</taxon>
        <taxon>Glires</taxon>
        <taxon>Rodentia</taxon>
        <taxon>Hystricomorpha</taxon>
        <taxon>Bathyergidae</taxon>
        <taxon>Heterocephalus</taxon>
    </lineage>
</organism>
<feature type="region of interest" description="Disordered" evidence="1">
    <location>
        <begin position="97"/>
        <end position="140"/>
    </location>
</feature>
<keyword evidence="2" id="KW-1185">Reference proteome</keyword>
<dbReference type="GO" id="GO:0005509">
    <property type="term" value="F:calcium ion binding"/>
    <property type="evidence" value="ECO:0007669"/>
    <property type="project" value="InterPro"/>
</dbReference>
<feature type="compositionally biased region" description="Basic and acidic residues" evidence="1">
    <location>
        <begin position="123"/>
        <end position="136"/>
    </location>
</feature>
<gene>
    <name evidence="3" type="primary">Cabs1</name>
</gene>